<dbReference type="EMBL" id="MU275989">
    <property type="protein sequence ID" value="KAI0044261.1"/>
    <property type="molecule type" value="Genomic_DNA"/>
</dbReference>
<proteinExistence type="predicted"/>
<dbReference type="Proteomes" id="UP000814033">
    <property type="component" value="Unassembled WGS sequence"/>
</dbReference>
<reference evidence="1" key="1">
    <citation type="submission" date="2021-02" db="EMBL/GenBank/DDBJ databases">
        <authorList>
            <consortium name="DOE Joint Genome Institute"/>
            <person name="Ahrendt S."/>
            <person name="Looney B.P."/>
            <person name="Miyauchi S."/>
            <person name="Morin E."/>
            <person name="Drula E."/>
            <person name="Courty P.E."/>
            <person name="Chicoki N."/>
            <person name="Fauchery L."/>
            <person name="Kohler A."/>
            <person name="Kuo A."/>
            <person name="Labutti K."/>
            <person name="Pangilinan J."/>
            <person name="Lipzen A."/>
            <person name="Riley R."/>
            <person name="Andreopoulos W."/>
            <person name="He G."/>
            <person name="Johnson J."/>
            <person name="Barry K.W."/>
            <person name="Grigoriev I.V."/>
            <person name="Nagy L."/>
            <person name="Hibbett D."/>
            <person name="Henrissat B."/>
            <person name="Matheny P.B."/>
            <person name="Labbe J."/>
            <person name="Martin F."/>
        </authorList>
    </citation>
    <scope>NUCLEOTIDE SEQUENCE</scope>
    <source>
        <strain evidence="1">FP105234-sp</strain>
    </source>
</reference>
<keyword evidence="2" id="KW-1185">Reference proteome</keyword>
<gene>
    <name evidence="1" type="ORF">FA95DRAFT_293544</name>
</gene>
<organism evidence="1 2">
    <name type="scientific">Auriscalpium vulgare</name>
    <dbReference type="NCBI Taxonomy" id="40419"/>
    <lineage>
        <taxon>Eukaryota</taxon>
        <taxon>Fungi</taxon>
        <taxon>Dikarya</taxon>
        <taxon>Basidiomycota</taxon>
        <taxon>Agaricomycotina</taxon>
        <taxon>Agaricomycetes</taxon>
        <taxon>Russulales</taxon>
        <taxon>Auriscalpiaceae</taxon>
        <taxon>Auriscalpium</taxon>
    </lineage>
</organism>
<evidence type="ECO:0000313" key="2">
    <source>
        <dbReference type="Proteomes" id="UP000814033"/>
    </source>
</evidence>
<protein>
    <submittedName>
        <fullName evidence="1">Uncharacterized protein</fullName>
    </submittedName>
</protein>
<name>A0ACB8RJ90_9AGAM</name>
<evidence type="ECO:0000313" key="1">
    <source>
        <dbReference type="EMBL" id="KAI0044261.1"/>
    </source>
</evidence>
<reference evidence="1" key="2">
    <citation type="journal article" date="2022" name="New Phytol.">
        <title>Evolutionary transition to the ectomycorrhizal habit in the genomes of a hyperdiverse lineage of mushroom-forming fungi.</title>
        <authorList>
            <person name="Looney B."/>
            <person name="Miyauchi S."/>
            <person name="Morin E."/>
            <person name="Drula E."/>
            <person name="Courty P.E."/>
            <person name="Kohler A."/>
            <person name="Kuo A."/>
            <person name="LaButti K."/>
            <person name="Pangilinan J."/>
            <person name="Lipzen A."/>
            <person name="Riley R."/>
            <person name="Andreopoulos W."/>
            <person name="He G."/>
            <person name="Johnson J."/>
            <person name="Nolan M."/>
            <person name="Tritt A."/>
            <person name="Barry K.W."/>
            <person name="Grigoriev I.V."/>
            <person name="Nagy L.G."/>
            <person name="Hibbett D."/>
            <person name="Henrissat B."/>
            <person name="Matheny P.B."/>
            <person name="Labbe J."/>
            <person name="Martin F.M."/>
        </authorList>
    </citation>
    <scope>NUCLEOTIDE SEQUENCE</scope>
    <source>
        <strain evidence="1">FP105234-sp</strain>
    </source>
</reference>
<comment type="caution">
    <text evidence="1">The sequence shown here is derived from an EMBL/GenBank/DDBJ whole genome shotgun (WGS) entry which is preliminary data.</text>
</comment>
<accession>A0ACB8RJ90</accession>
<sequence>MSNIPILQKKKQLARKKSNRGDPRSTAVIAHAAVRAKRPLWSLIAQQTAQTVLGDGRYIETRRVPVFPALANRSEHSQASCVSSTKTWHIVHDISTQVRSSVLDTTFYPSTAVISPLTPSAPSSTIIEFSKHSIPAVVRRLFHTDPAVRQDSPSPTASNIGVLSCAAGFRPGGGVLKGSSTPDATLSRNTSLLASLASPASKTFFAAAKLEGKQHPGALPLPSLPIPPPLLYSPGVVGFRRADDDRFDVYDKNFDAERDAIPADPMTRELESPPAVEPQSQRAMGEYVAPYYMNVVSAASVSQEVIRSLRDDASSLAARGILKLRISRALRVLAARGNRTLVLGAFGVDEGVPVDLLAQKVVFAIPPKHLAPFQKGFEMRKYEDELVSALME</sequence>